<dbReference type="Proteomes" id="UP001341281">
    <property type="component" value="Chromosome 04"/>
</dbReference>
<evidence type="ECO:0000256" key="1">
    <source>
        <dbReference type="SAM" id="MobiDB-lite"/>
    </source>
</evidence>
<dbReference type="AlphaFoldDB" id="A0AAQ3WQU0"/>
<proteinExistence type="predicted"/>
<organism evidence="2 3">
    <name type="scientific">Paspalum notatum var. saurae</name>
    <dbReference type="NCBI Taxonomy" id="547442"/>
    <lineage>
        <taxon>Eukaryota</taxon>
        <taxon>Viridiplantae</taxon>
        <taxon>Streptophyta</taxon>
        <taxon>Embryophyta</taxon>
        <taxon>Tracheophyta</taxon>
        <taxon>Spermatophyta</taxon>
        <taxon>Magnoliopsida</taxon>
        <taxon>Liliopsida</taxon>
        <taxon>Poales</taxon>
        <taxon>Poaceae</taxon>
        <taxon>PACMAD clade</taxon>
        <taxon>Panicoideae</taxon>
        <taxon>Andropogonodae</taxon>
        <taxon>Paspaleae</taxon>
        <taxon>Paspalinae</taxon>
        <taxon>Paspalum</taxon>
    </lineage>
</organism>
<evidence type="ECO:0000313" key="3">
    <source>
        <dbReference type="Proteomes" id="UP001341281"/>
    </source>
</evidence>
<gene>
    <name evidence="2" type="ORF">U9M48_019350</name>
</gene>
<dbReference type="EMBL" id="CP144748">
    <property type="protein sequence ID" value="WVZ70707.1"/>
    <property type="molecule type" value="Genomic_DNA"/>
</dbReference>
<sequence length="133" mass="14381">MPPPPTARRADPARHPLHSVPPPPAASPSPAATRRRRRLHRPAPLFDVPRHSPPRPAAPLPATAPRRPSLAPIPGGPRRPLPVLLERRRPSWRSWGDASLSFSAAPSDQQRLTIFGGRAKPPKIDGLFSASSS</sequence>
<accession>A0AAQ3WQU0</accession>
<reference evidence="2 3" key="1">
    <citation type="submission" date="2024-02" db="EMBL/GenBank/DDBJ databases">
        <title>High-quality chromosome-scale genome assembly of Pensacola bahiagrass (Paspalum notatum Flugge var. saurae).</title>
        <authorList>
            <person name="Vega J.M."/>
            <person name="Podio M."/>
            <person name="Orjuela J."/>
            <person name="Siena L.A."/>
            <person name="Pessino S.C."/>
            <person name="Combes M.C."/>
            <person name="Mariac C."/>
            <person name="Albertini E."/>
            <person name="Pupilli F."/>
            <person name="Ortiz J.P.A."/>
            <person name="Leblanc O."/>
        </authorList>
    </citation>
    <scope>NUCLEOTIDE SEQUENCE [LARGE SCALE GENOMIC DNA]</scope>
    <source>
        <strain evidence="2">R1</strain>
        <tissue evidence="2">Leaf</tissue>
    </source>
</reference>
<protein>
    <submittedName>
        <fullName evidence="2">Uncharacterized protein</fullName>
    </submittedName>
</protein>
<name>A0AAQ3WQU0_PASNO</name>
<feature type="compositionally biased region" description="Low complexity" evidence="1">
    <location>
        <begin position="60"/>
        <end position="73"/>
    </location>
</feature>
<feature type="region of interest" description="Disordered" evidence="1">
    <location>
        <begin position="1"/>
        <end position="84"/>
    </location>
</feature>
<evidence type="ECO:0000313" key="2">
    <source>
        <dbReference type="EMBL" id="WVZ70707.1"/>
    </source>
</evidence>
<keyword evidence="3" id="KW-1185">Reference proteome</keyword>